<gene>
    <name evidence="1" type="ORF">CDN99_26015</name>
</gene>
<organism evidence="1 2">
    <name type="scientific">Roseateles aquatilis</name>
    <dbReference type="NCBI Taxonomy" id="431061"/>
    <lineage>
        <taxon>Bacteria</taxon>
        <taxon>Pseudomonadati</taxon>
        <taxon>Pseudomonadota</taxon>
        <taxon>Betaproteobacteria</taxon>
        <taxon>Burkholderiales</taxon>
        <taxon>Sphaerotilaceae</taxon>
        <taxon>Roseateles</taxon>
    </lineage>
</organism>
<comment type="caution">
    <text evidence="1">The sequence shown here is derived from an EMBL/GenBank/DDBJ whole genome shotgun (WGS) entry which is preliminary data.</text>
</comment>
<dbReference type="EMBL" id="NIOF01000020">
    <property type="protein sequence ID" value="OWQ83589.1"/>
    <property type="molecule type" value="Genomic_DNA"/>
</dbReference>
<sequence length="278" mass="29572">MGKLLALKEWVTLEDAAAHLQRELEETVRPADVLQLALDGALRVSVRFASGGALARLGQTRTAELEFDGVGAPILDLGGEPKAIDGLWDLSLAGEGAIEIERRMQLLLGGPTVESFSPAGLFLTTPNECLWAALVELDIRGVAVDHSIEAEGPRGGKLPLVTVARRYFPLHELPDGAVIVVRPAELTALIRSLTLSAPPAAGAVVVPIRAVPAQRAQEEAVLQKLRDLGFDPLKLPKAPPGKASEAKQAVRHAMGYSADVLDKAWKRLRSDGHIVDAG</sequence>
<protein>
    <submittedName>
        <fullName evidence="1">Uncharacterized protein</fullName>
    </submittedName>
</protein>
<accession>A0A246IV16</accession>
<dbReference type="Proteomes" id="UP000197468">
    <property type="component" value="Unassembled WGS sequence"/>
</dbReference>
<reference evidence="1 2" key="1">
    <citation type="journal article" date="2008" name="Int. J. Syst. Evol. Microbiol.">
        <title>Description of Roseateles aquatilis sp. nov. and Roseateles terrae sp. nov., in the class Betaproteobacteria, and emended description of the genus Roseateles.</title>
        <authorList>
            <person name="Gomila M."/>
            <person name="Bowien B."/>
            <person name="Falsen E."/>
            <person name="Moore E.R."/>
            <person name="Lalucat J."/>
        </authorList>
    </citation>
    <scope>NUCLEOTIDE SEQUENCE [LARGE SCALE GENOMIC DNA]</scope>
    <source>
        <strain evidence="1 2">CCUG 48205</strain>
    </source>
</reference>
<name>A0A246IV16_9BURK</name>
<dbReference type="RefSeq" id="WP_088388328.1">
    <property type="nucleotide sequence ID" value="NZ_NIOF01000020.1"/>
</dbReference>
<proteinExistence type="predicted"/>
<keyword evidence="2" id="KW-1185">Reference proteome</keyword>
<evidence type="ECO:0000313" key="2">
    <source>
        <dbReference type="Proteomes" id="UP000197468"/>
    </source>
</evidence>
<dbReference type="AlphaFoldDB" id="A0A246IV16"/>
<dbReference type="OrthoDB" id="5773058at2"/>
<evidence type="ECO:0000313" key="1">
    <source>
        <dbReference type="EMBL" id="OWQ83589.1"/>
    </source>
</evidence>